<reference evidence="11" key="1">
    <citation type="journal article" date="2017" name="Genome Biol.">
        <title>New reference genome sequences of hot pepper reveal the massive evolution of plant disease-resistance genes by retroduplication.</title>
        <authorList>
            <person name="Kim S."/>
            <person name="Park J."/>
            <person name="Yeom S.I."/>
            <person name="Kim Y.M."/>
            <person name="Seo E."/>
            <person name="Kim K.T."/>
            <person name="Kim M.S."/>
            <person name="Lee J.M."/>
            <person name="Cheong K."/>
            <person name="Shin H.S."/>
            <person name="Kim S.B."/>
            <person name="Han K."/>
            <person name="Lee J."/>
            <person name="Park M."/>
            <person name="Lee H.A."/>
            <person name="Lee H.Y."/>
            <person name="Lee Y."/>
            <person name="Oh S."/>
            <person name="Lee J.H."/>
            <person name="Choi E."/>
            <person name="Choi E."/>
            <person name="Lee S.E."/>
            <person name="Jeon J."/>
            <person name="Kim H."/>
            <person name="Choi G."/>
            <person name="Song H."/>
            <person name="Lee J."/>
            <person name="Lee S.C."/>
            <person name="Kwon J.K."/>
            <person name="Lee H.Y."/>
            <person name="Koo N."/>
            <person name="Hong Y."/>
            <person name="Kim R.W."/>
            <person name="Kang W.H."/>
            <person name="Huh J.H."/>
            <person name="Kang B.C."/>
            <person name="Yang T.J."/>
            <person name="Lee Y.H."/>
            <person name="Bennetzen J.L."/>
            <person name="Choi D."/>
        </authorList>
    </citation>
    <scope>NUCLEOTIDE SEQUENCE [LARGE SCALE GENOMIC DNA]</scope>
    <source>
        <strain evidence="11">PBC81</strain>
        <tissue evidence="11">Leaf</tissue>
    </source>
</reference>
<organism evidence="11">
    <name type="scientific">Capsicum baccatum</name>
    <name type="common">Peruvian pepper</name>
    <dbReference type="NCBI Taxonomy" id="33114"/>
    <lineage>
        <taxon>Eukaryota</taxon>
        <taxon>Viridiplantae</taxon>
        <taxon>Streptophyta</taxon>
        <taxon>Embryophyta</taxon>
        <taxon>Tracheophyta</taxon>
        <taxon>Spermatophyta</taxon>
        <taxon>Magnoliopsida</taxon>
        <taxon>eudicotyledons</taxon>
        <taxon>Gunneridae</taxon>
        <taxon>Pentapetalae</taxon>
        <taxon>asterids</taxon>
        <taxon>lamiids</taxon>
        <taxon>Solanales</taxon>
        <taxon>Solanaceae</taxon>
        <taxon>Solanoideae</taxon>
        <taxon>Capsiceae</taxon>
        <taxon>Capsicum</taxon>
    </lineage>
</organism>
<comment type="similarity">
    <text evidence="2">Belongs to the RLP family.</text>
</comment>
<evidence type="ECO:0000313" key="11">
    <source>
        <dbReference type="EMBL" id="PHT26053.1"/>
    </source>
</evidence>
<dbReference type="FunFam" id="3.80.10.10:FF:000111">
    <property type="entry name" value="LRR receptor-like serine/threonine-protein kinase ERECTA"/>
    <property type="match status" value="1"/>
</dbReference>
<keyword evidence="8 10" id="KW-0472">Membrane</keyword>
<dbReference type="InterPro" id="IPR051502">
    <property type="entry name" value="RLP_Defense_Trigger"/>
</dbReference>
<dbReference type="InterPro" id="IPR001611">
    <property type="entry name" value="Leu-rich_rpt"/>
</dbReference>
<keyword evidence="3" id="KW-0433">Leucine-rich repeat</keyword>
<keyword evidence="4 10" id="KW-0812">Transmembrane</keyword>
<dbReference type="PRINTS" id="PR00019">
    <property type="entry name" value="LEURICHRPT"/>
</dbReference>
<dbReference type="GO" id="GO:0016020">
    <property type="term" value="C:membrane"/>
    <property type="evidence" value="ECO:0007669"/>
    <property type="project" value="UniProtKB-SubCell"/>
</dbReference>
<name>A0A2G2UZC0_CAPBA</name>
<gene>
    <name evidence="11" type="ORF">CQW23_34331</name>
</gene>
<reference evidence="11" key="2">
    <citation type="journal article" date="2017" name="J. Anim. Genet.">
        <title>Multiple reference genome sequences of hot pepper reveal the massive evolution of plant disease resistance genes by retroduplication.</title>
        <authorList>
            <person name="Kim S."/>
            <person name="Park J."/>
            <person name="Yeom S.-I."/>
            <person name="Kim Y.-M."/>
            <person name="Seo E."/>
            <person name="Kim K.-T."/>
            <person name="Kim M.-S."/>
            <person name="Lee J.M."/>
            <person name="Cheong K."/>
            <person name="Shin H.-S."/>
            <person name="Kim S.-B."/>
            <person name="Han K."/>
            <person name="Lee J."/>
            <person name="Park M."/>
            <person name="Lee H.-A."/>
            <person name="Lee H.-Y."/>
            <person name="Lee Y."/>
            <person name="Oh S."/>
            <person name="Lee J.H."/>
            <person name="Choi E."/>
            <person name="Choi E."/>
            <person name="Lee S.E."/>
            <person name="Jeon J."/>
            <person name="Kim H."/>
            <person name="Choi G."/>
            <person name="Song H."/>
            <person name="Lee J."/>
            <person name="Lee S.-C."/>
            <person name="Kwon J.-K."/>
            <person name="Lee H.-Y."/>
            <person name="Koo N."/>
            <person name="Hong Y."/>
            <person name="Kim R.W."/>
            <person name="Kang W.-H."/>
            <person name="Huh J.H."/>
            <person name="Kang B.-C."/>
            <person name="Yang T.-J."/>
            <person name="Lee Y.-H."/>
            <person name="Bennetzen J.L."/>
            <person name="Choi D."/>
        </authorList>
    </citation>
    <scope>NUCLEOTIDE SEQUENCE [LARGE SCALE GENOMIC DNA]</scope>
    <source>
        <strain evidence="11">cv. PBC81</strain>
    </source>
</reference>
<evidence type="ECO:0000256" key="4">
    <source>
        <dbReference type="ARBA" id="ARBA00022692"/>
    </source>
</evidence>
<keyword evidence="5" id="KW-0732">Signal</keyword>
<evidence type="ECO:0000256" key="9">
    <source>
        <dbReference type="ARBA" id="ARBA00023180"/>
    </source>
</evidence>
<keyword evidence="6" id="KW-0677">Repeat</keyword>
<dbReference type="Gene3D" id="3.80.10.10">
    <property type="entry name" value="Ribonuclease Inhibitor"/>
    <property type="match status" value="1"/>
</dbReference>
<dbReference type="PANTHER" id="PTHR48062">
    <property type="entry name" value="RECEPTOR-LIKE PROTEIN 14"/>
    <property type="match status" value="1"/>
</dbReference>
<evidence type="ECO:0000256" key="3">
    <source>
        <dbReference type="ARBA" id="ARBA00022614"/>
    </source>
</evidence>
<protein>
    <submittedName>
        <fullName evidence="11">Uncharacterized protein</fullName>
    </submittedName>
</protein>
<feature type="transmembrane region" description="Helical" evidence="10">
    <location>
        <begin position="268"/>
        <end position="289"/>
    </location>
</feature>
<evidence type="ECO:0000256" key="2">
    <source>
        <dbReference type="ARBA" id="ARBA00009592"/>
    </source>
</evidence>
<keyword evidence="7 10" id="KW-1133">Transmembrane helix</keyword>
<proteinExistence type="inferred from homology"/>
<dbReference type="OrthoDB" id="4691307at2759"/>
<evidence type="ECO:0000256" key="1">
    <source>
        <dbReference type="ARBA" id="ARBA00004167"/>
    </source>
</evidence>
<dbReference type="EMBL" id="MLFT02001045">
    <property type="protein sequence ID" value="PHT26053.1"/>
    <property type="molecule type" value="Genomic_DNA"/>
</dbReference>
<dbReference type="FunFam" id="3.80.10.10:FF:000041">
    <property type="entry name" value="LRR receptor-like serine/threonine-protein kinase ERECTA"/>
    <property type="match status" value="1"/>
</dbReference>
<evidence type="ECO:0000256" key="6">
    <source>
        <dbReference type="ARBA" id="ARBA00022737"/>
    </source>
</evidence>
<dbReference type="STRING" id="33114.A0A2G2UZC0"/>
<evidence type="ECO:0000256" key="10">
    <source>
        <dbReference type="SAM" id="Phobius"/>
    </source>
</evidence>
<dbReference type="SUPFAM" id="SSF52058">
    <property type="entry name" value="L domain-like"/>
    <property type="match status" value="1"/>
</dbReference>
<evidence type="ECO:0000256" key="7">
    <source>
        <dbReference type="ARBA" id="ARBA00022989"/>
    </source>
</evidence>
<accession>A0A2G2UZC0</accession>
<dbReference type="Pfam" id="PF00560">
    <property type="entry name" value="LRR_1"/>
    <property type="match status" value="6"/>
</dbReference>
<dbReference type="InterPro" id="IPR032675">
    <property type="entry name" value="LRR_dom_sf"/>
</dbReference>
<comment type="subcellular location">
    <subcellularLocation>
        <location evidence="1">Membrane</location>
        <topology evidence="1">Single-pass membrane protein</topology>
    </subcellularLocation>
</comment>
<dbReference type="PANTHER" id="PTHR48062:SF45">
    <property type="entry name" value="HAT C-TERMINAL DIMERISATION DOMAIN-CONTAINING PROTEIN"/>
    <property type="match status" value="1"/>
</dbReference>
<evidence type="ECO:0000256" key="5">
    <source>
        <dbReference type="ARBA" id="ARBA00022729"/>
    </source>
</evidence>
<dbReference type="AlphaFoldDB" id="A0A2G2UZC0"/>
<sequence>MFANSSDLKALNLGDNNFNGSIPKWLGSSLEITTLLLKGNHLQGTIPTELCHASKLRIMDLSHNNLSGPIPHCIGNIMQLTGAREAYPYGPRFYFPGFHTWGRDAVTLQPNIIPIHTKVALLILAGIDLSNNQLSGEIPWELCTLTAMRALNLSSNCIFGTILSEFSNLQKIEILDLSYNELSGRIPHQLVELTTIVVFSVAHNNLTGTTPQRASQFATFTESSYEGNPFLCGPPLHNNSMETKEIPISPPEPDCCEDNYGFLEMESFYISFLVAYANVVLALVVVLYGSSDDDFWFVKEPLYLWLKEVNCFSHFRLVSVVHAMQHLDLGL</sequence>
<evidence type="ECO:0000256" key="8">
    <source>
        <dbReference type="ARBA" id="ARBA00023136"/>
    </source>
</evidence>
<comment type="caution">
    <text evidence="11">The sequence shown here is derived from an EMBL/GenBank/DDBJ whole genome shotgun (WGS) entry which is preliminary data.</text>
</comment>
<keyword evidence="9" id="KW-0325">Glycoprotein</keyword>